<keyword evidence="3" id="KW-0813">Transport</keyword>
<dbReference type="EMBL" id="JAGIBU010000001">
    <property type="protein sequence ID" value="MBS7823995.1"/>
    <property type="molecule type" value="Genomic_DNA"/>
</dbReference>
<keyword evidence="5" id="KW-0997">Cell inner membrane</keyword>
<dbReference type="PROSITE" id="PS52015">
    <property type="entry name" value="TONB_CTD"/>
    <property type="match status" value="1"/>
</dbReference>
<dbReference type="InterPro" id="IPR037682">
    <property type="entry name" value="TonB_C"/>
</dbReference>
<comment type="subcellular location">
    <subcellularLocation>
        <location evidence="1">Cell inner membrane</location>
        <topology evidence="1">Single-pass membrane protein</topology>
        <orientation evidence="1">Periplasmic side</orientation>
    </subcellularLocation>
</comment>
<comment type="similarity">
    <text evidence="2">Belongs to the TonB family.</text>
</comment>
<keyword evidence="4" id="KW-1003">Cell membrane</keyword>
<dbReference type="PANTHER" id="PTHR33446">
    <property type="entry name" value="PROTEIN TONB-RELATED"/>
    <property type="match status" value="1"/>
</dbReference>
<evidence type="ECO:0000256" key="8">
    <source>
        <dbReference type="ARBA" id="ARBA00022989"/>
    </source>
</evidence>
<dbReference type="PANTHER" id="PTHR33446:SF2">
    <property type="entry name" value="PROTEIN TONB"/>
    <property type="match status" value="1"/>
</dbReference>
<keyword evidence="6" id="KW-0812">Transmembrane</keyword>
<evidence type="ECO:0000256" key="1">
    <source>
        <dbReference type="ARBA" id="ARBA00004383"/>
    </source>
</evidence>
<dbReference type="GO" id="GO:0015031">
    <property type="term" value="P:protein transport"/>
    <property type="evidence" value="ECO:0007669"/>
    <property type="project" value="UniProtKB-KW"/>
</dbReference>
<accession>A0AB35BZR5</accession>
<feature type="domain" description="TonB C-terminal" evidence="10">
    <location>
        <begin position="142"/>
        <end position="229"/>
    </location>
</feature>
<dbReference type="InterPro" id="IPR006260">
    <property type="entry name" value="TonB/TolA_C"/>
</dbReference>
<evidence type="ECO:0000256" key="3">
    <source>
        <dbReference type="ARBA" id="ARBA00022448"/>
    </source>
</evidence>
<name>A0AB35BZR5_9GAMM</name>
<dbReference type="GO" id="GO:0031992">
    <property type="term" value="F:energy transducer activity"/>
    <property type="evidence" value="ECO:0007669"/>
    <property type="project" value="TreeGrafter"/>
</dbReference>
<dbReference type="GO" id="GO:0055085">
    <property type="term" value="P:transmembrane transport"/>
    <property type="evidence" value="ECO:0007669"/>
    <property type="project" value="InterPro"/>
</dbReference>
<dbReference type="Pfam" id="PF03544">
    <property type="entry name" value="TonB_C"/>
    <property type="match status" value="1"/>
</dbReference>
<dbReference type="InterPro" id="IPR051045">
    <property type="entry name" value="TonB-dependent_transducer"/>
</dbReference>
<evidence type="ECO:0000256" key="2">
    <source>
        <dbReference type="ARBA" id="ARBA00006555"/>
    </source>
</evidence>
<evidence type="ECO:0000313" key="12">
    <source>
        <dbReference type="Proteomes" id="UP000680020"/>
    </source>
</evidence>
<keyword evidence="9" id="KW-0472">Membrane</keyword>
<evidence type="ECO:0000256" key="4">
    <source>
        <dbReference type="ARBA" id="ARBA00022475"/>
    </source>
</evidence>
<evidence type="ECO:0000259" key="10">
    <source>
        <dbReference type="PROSITE" id="PS52015"/>
    </source>
</evidence>
<dbReference type="RefSeq" id="WP_213403348.1">
    <property type="nucleotide sequence ID" value="NZ_JAGIBT010000001.1"/>
</dbReference>
<protein>
    <submittedName>
        <fullName evidence="11">TonB family protein</fullName>
    </submittedName>
</protein>
<sequence>MNKRTFQTTAIMNLLLIVGVGALHTAALATMLSPKSLAVQASVAGTVDLQMVTLGDHIESIAEVEEVIEETLQHPHDEEMVQMVAVNTAVKAADVVVPIEAPVVKAKPKPTPKPKAVERVVKAPSKPAKAQAARTQGGRPFVAASRIEFLKNPQPKRPRAAHRKGLRGNSVVIIELNAQGAPTKVVLERSSGHKMLDEAALNAANGVKIRPYRENGQAIAIRHRIDYAF</sequence>
<evidence type="ECO:0000256" key="5">
    <source>
        <dbReference type="ARBA" id="ARBA00022519"/>
    </source>
</evidence>
<dbReference type="GO" id="GO:0098797">
    <property type="term" value="C:plasma membrane protein complex"/>
    <property type="evidence" value="ECO:0007669"/>
    <property type="project" value="TreeGrafter"/>
</dbReference>
<evidence type="ECO:0000256" key="7">
    <source>
        <dbReference type="ARBA" id="ARBA00022927"/>
    </source>
</evidence>
<reference evidence="11" key="1">
    <citation type="submission" date="2021-03" db="EMBL/GenBank/DDBJ databases">
        <title>Identification and antibiotic profiling of Wohlfahrtiimonas chitiniclastica, an underestimated human pathogen.</title>
        <authorList>
            <person name="Kopf A."/>
            <person name="Bunk B."/>
            <person name="Coldewey S."/>
            <person name="Gunzer F."/>
            <person name="Riedel T."/>
            <person name="Schroettner P."/>
        </authorList>
    </citation>
    <scope>NUCLEOTIDE SEQUENCE</scope>
    <source>
        <strain evidence="11">DSM 100917</strain>
    </source>
</reference>
<dbReference type="AlphaFoldDB" id="A0AB35BZR5"/>
<proteinExistence type="inferred from homology"/>
<evidence type="ECO:0000313" key="11">
    <source>
        <dbReference type="EMBL" id="MBS7823995.1"/>
    </source>
</evidence>
<evidence type="ECO:0000256" key="6">
    <source>
        <dbReference type="ARBA" id="ARBA00022692"/>
    </source>
</evidence>
<keyword evidence="8" id="KW-1133">Transmembrane helix</keyword>
<comment type="caution">
    <text evidence="11">The sequence shown here is derived from an EMBL/GenBank/DDBJ whole genome shotgun (WGS) entry which is preliminary data.</text>
</comment>
<evidence type="ECO:0000256" key="9">
    <source>
        <dbReference type="ARBA" id="ARBA00023136"/>
    </source>
</evidence>
<keyword evidence="7" id="KW-0653">Protein transport</keyword>
<dbReference type="SUPFAM" id="SSF74653">
    <property type="entry name" value="TolA/TonB C-terminal domain"/>
    <property type="match status" value="1"/>
</dbReference>
<dbReference type="Gene3D" id="3.30.1150.10">
    <property type="match status" value="1"/>
</dbReference>
<gene>
    <name evidence="11" type="ORF">J7561_02100</name>
</gene>
<dbReference type="NCBIfam" id="TIGR01352">
    <property type="entry name" value="tonB_Cterm"/>
    <property type="match status" value="1"/>
</dbReference>
<dbReference type="Proteomes" id="UP000680020">
    <property type="component" value="Unassembled WGS sequence"/>
</dbReference>
<organism evidence="11 12">
    <name type="scientific">Wohlfahrtiimonas chitiniclastica</name>
    <dbReference type="NCBI Taxonomy" id="400946"/>
    <lineage>
        <taxon>Bacteria</taxon>
        <taxon>Pseudomonadati</taxon>
        <taxon>Pseudomonadota</taxon>
        <taxon>Gammaproteobacteria</taxon>
        <taxon>Cardiobacteriales</taxon>
        <taxon>Ignatzschineriaceae</taxon>
        <taxon>Wohlfahrtiimonas</taxon>
    </lineage>
</organism>